<evidence type="ECO:0000259" key="1">
    <source>
        <dbReference type="PROSITE" id="PS51186"/>
    </source>
</evidence>
<dbReference type="PANTHER" id="PTHR43792">
    <property type="entry name" value="GNAT FAMILY, PUTATIVE (AFU_ORTHOLOGUE AFUA_3G00765)-RELATED-RELATED"/>
    <property type="match status" value="1"/>
</dbReference>
<dbReference type="Pfam" id="PF13302">
    <property type="entry name" value="Acetyltransf_3"/>
    <property type="match status" value="1"/>
</dbReference>
<dbReference type="PROSITE" id="PS51186">
    <property type="entry name" value="GNAT"/>
    <property type="match status" value="1"/>
</dbReference>
<protein>
    <submittedName>
        <fullName evidence="2">RimJ/RimL family protein N-acetyltransferase</fullName>
    </submittedName>
</protein>
<dbReference type="InterPro" id="IPR000182">
    <property type="entry name" value="GNAT_dom"/>
</dbReference>
<dbReference type="RefSeq" id="WP_192731422.1">
    <property type="nucleotide sequence ID" value="NZ_BAAAVL010000002.1"/>
</dbReference>
<evidence type="ECO:0000313" key="3">
    <source>
        <dbReference type="Proteomes" id="UP000620262"/>
    </source>
</evidence>
<dbReference type="SUPFAM" id="SSF55729">
    <property type="entry name" value="Acyl-CoA N-acyltransferases (Nat)"/>
    <property type="match status" value="1"/>
</dbReference>
<feature type="domain" description="N-acetyltransferase" evidence="1">
    <location>
        <begin position="9"/>
        <end position="165"/>
    </location>
</feature>
<organism evidence="2 3">
    <name type="scientific">Rhizobium viscosum</name>
    <name type="common">Arthrobacter viscosus</name>
    <dbReference type="NCBI Taxonomy" id="1673"/>
    <lineage>
        <taxon>Bacteria</taxon>
        <taxon>Pseudomonadati</taxon>
        <taxon>Pseudomonadota</taxon>
        <taxon>Alphaproteobacteria</taxon>
        <taxon>Hyphomicrobiales</taxon>
        <taxon>Rhizobiaceae</taxon>
        <taxon>Rhizobium/Agrobacterium group</taxon>
        <taxon>Rhizobium</taxon>
    </lineage>
</organism>
<name>A0ABR9IXA8_RHIVS</name>
<proteinExistence type="predicted"/>
<accession>A0ABR9IXA8</accession>
<comment type="caution">
    <text evidence="2">The sequence shown here is derived from an EMBL/GenBank/DDBJ whole genome shotgun (WGS) entry which is preliminary data.</text>
</comment>
<dbReference type="EMBL" id="JADBEC010000002">
    <property type="protein sequence ID" value="MBE1507713.1"/>
    <property type="molecule type" value="Genomic_DNA"/>
</dbReference>
<reference evidence="2 3" key="1">
    <citation type="submission" date="2020-10" db="EMBL/GenBank/DDBJ databases">
        <title>Sequencing the genomes of 1000 actinobacteria strains.</title>
        <authorList>
            <person name="Klenk H.-P."/>
        </authorList>
    </citation>
    <scope>NUCLEOTIDE SEQUENCE [LARGE SCALE GENOMIC DNA]</scope>
    <source>
        <strain evidence="2 3">DSM 7307</strain>
    </source>
</reference>
<dbReference type="InterPro" id="IPR051531">
    <property type="entry name" value="N-acetyltransferase"/>
</dbReference>
<gene>
    <name evidence="2" type="ORF">H4W29_004958</name>
</gene>
<sequence>METIETDRLVLRNFQGGDAADLFAYLHRPRASCFFSLTLETMEAAAVEVRKRGKSDDHIAVCLKETNKLIGDVFAIPEEDTFSVGWNFNADFSGAGFASEAAYALFAYLFNVKGARRLYAYVEDHNAASQRLCERLGMRQEGLFKEFVSFHKNEVGDPIFENTMQYAILRKEWHSCD</sequence>
<dbReference type="InterPro" id="IPR016181">
    <property type="entry name" value="Acyl_CoA_acyltransferase"/>
</dbReference>
<keyword evidence="3" id="KW-1185">Reference proteome</keyword>
<evidence type="ECO:0000313" key="2">
    <source>
        <dbReference type="EMBL" id="MBE1507713.1"/>
    </source>
</evidence>
<dbReference type="Gene3D" id="3.40.630.30">
    <property type="match status" value="1"/>
</dbReference>
<dbReference type="Proteomes" id="UP000620262">
    <property type="component" value="Unassembled WGS sequence"/>
</dbReference>